<dbReference type="InterPro" id="IPR000225">
    <property type="entry name" value="Armadillo"/>
</dbReference>
<feature type="repeat" description="ARM" evidence="11">
    <location>
        <begin position="187"/>
        <end position="230"/>
    </location>
</feature>
<proteinExistence type="inferred from homology"/>
<evidence type="ECO:0000256" key="6">
    <source>
        <dbReference type="ARBA" id="ARBA00022801"/>
    </source>
</evidence>
<accession>A0ABP1ATI7</accession>
<dbReference type="SMART" id="SM00228">
    <property type="entry name" value="PDZ"/>
    <property type="match status" value="1"/>
</dbReference>
<evidence type="ECO:0000256" key="13">
    <source>
        <dbReference type="SAM" id="Phobius"/>
    </source>
</evidence>
<dbReference type="PANTHER" id="PTHR42837:SF2">
    <property type="entry name" value="MEMBRANE METALLOPROTEASE ARASP2, CHLOROPLASTIC-RELATED"/>
    <property type="match status" value="1"/>
</dbReference>
<dbReference type="InterPro" id="IPR004387">
    <property type="entry name" value="Pept_M50_Zn"/>
</dbReference>
<comment type="subcellular location">
    <subcellularLocation>
        <location evidence="2">Membrane</location>
        <topology evidence="2">Multi-pass membrane protein</topology>
    </subcellularLocation>
</comment>
<evidence type="ECO:0000256" key="3">
    <source>
        <dbReference type="ARBA" id="ARBA00009989"/>
    </source>
</evidence>
<comment type="cofactor">
    <cofactor evidence="1">
        <name>Zn(2+)</name>
        <dbReference type="ChEBI" id="CHEBI:29105"/>
    </cofactor>
</comment>
<keyword evidence="5 13" id="KW-0812">Transmembrane</keyword>
<sequence>MSFGDVISESQQQRMLQGPRSRRDEAPRMRGYRHCFKSGMTIELPLVCIPNLQLGTAIAVWCHERQVPRPRVPSLKLARDLLERSLSRAAVCDDGSHSPSARPPIWFANELHDDVQQQPGFFADDDALEVAYQSLEQRHQRQQSRECNKILCKLRHKKAVEQEKGATELRYLTREVVNYQITLCTPAVLTALVQLLQQSKHAGVLSNATAAIMNLTLPNQNKVKIVSAGAIPHIVEVLKSNAQEAHVHAAGVLFSLVINDEIRETDRFLHAIPPLIDLLKSEPLEAQHDAAMALYHLSSSQINRTKLIQAGGVAILLGVVEGDSSILARIALLTLSKLAAVTEGHNAICEANGVKQLVNILALKSLPPPLGPALALPLGLEGPQSVIQALAVLAAIITIHEAGHFLAARLQGIHVTKFAIGFGPTIAKFQGKKVEYSLRAFPLGGFVAFPDEDPESSFKPDDPDLLKNRPIPARALVISAGVLANILFAYTLLFSQVLTVGLVEQEYFPGVVVPDVIANSAAARAGIVAGDVVTAVNGHKLLRVREASVFELVDTIKANANHKLNFSIQRGSATMILGVVPDKALDGSGHIGVQLSANRRPHKVKADNLADATVKATKEFSRLLATVLDGLWQVFFNFARTADKLSGPVAIVAVGAEVARADSAGLFQFAAIVNINLAVVNTLPLPGLDGGYLALIALEALRGGKKLPYGIEQGIMSSGVLLLLALGVMLMVRDTINLGIVQQML</sequence>
<feature type="domain" description="PDZ" evidence="14">
    <location>
        <begin position="510"/>
        <end position="557"/>
    </location>
</feature>
<comment type="similarity">
    <text evidence="3">Belongs to the peptidase M50A family.</text>
</comment>
<evidence type="ECO:0000256" key="11">
    <source>
        <dbReference type="PROSITE-ProRule" id="PRU00259"/>
    </source>
</evidence>
<dbReference type="SUPFAM" id="SSF48371">
    <property type="entry name" value="ARM repeat"/>
    <property type="match status" value="1"/>
</dbReference>
<name>A0ABP1ATI7_9BRYO</name>
<gene>
    <name evidence="15" type="ORF">CSSPJE1EN2_LOCUS8890</name>
</gene>
<keyword evidence="10 13" id="KW-0472">Membrane</keyword>
<keyword evidence="8 13" id="KW-1133">Transmembrane helix</keyword>
<dbReference type="Gene3D" id="2.30.42.10">
    <property type="match status" value="1"/>
</dbReference>
<feature type="transmembrane region" description="Helical" evidence="13">
    <location>
        <begin position="475"/>
        <end position="494"/>
    </location>
</feature>
<reference evidence="15" key="1">
    <citation type="submission" date="2024-03" db="EMBL/GenBank/DDBJ databases">
        <authorList>
            <consortium name="ELIXIR-Norway"/>
            <consortium name="Elixir Norway"/>
        </authorList>
    </citation>
    <scope>NUCLEOTIDE SEQUENCE</scope>
</reference>
<keyword evidence="4" id="KW-0645">Protease</keyword>
<keyword evidence="7" id="KW-0862">Zinc</keyword>
<evidence type="ECO:0000313" key="15">
    <source>
        <dbReference type="EMBL" id="CAK9865895.1"/>
    </source>
</evidence>
<evidence type="ECO:0000256" key="10">
    <source>
        <dbReference type="ARBA" id="ARBA00023136"/>
    </source>
</evidence>
<dbReference type="PROSITE" id="PS50106">
    <property type="entry name" value="PDZ"/>
    <property type="match status" value="1"/>
</dbReference>
<evidence type="ECO:0000256" key="2">
    <source>
        <dbReference type="ARBA" id="ARBA00004141"/>
    </source>
</evidence>
<organism evidence="15 16">
    <name type="scientific">Sphagnum jensenii</name>
    <dbReference type="NCBI Taxonomy" id="128206"/>
    <lineage>
        <taxon>Eukaryota</taxon>
        <taxon>Viridiplantae</taxon>
        <taxon>Streptophyta</taxon>
        <taxon>Embryophyta</taxon>
        <taxon>Bryophyta</taxon>
        <taxon>Sphagnophytina</taxon>
        <taxon>Sphagnopsida</taxon>
        <taxon>Sphagnales</taxon>
        <taxon>Sphagnaceae</taxon>
        <taxon>Sphagnum</taxon>
    </lineage>
</organism>
<dbReference type="Proteomes" id="UP001497522">
    <property type="component" value="Chromosome 15"/>
</dbReference>
<dbReference type="EMBL" id="OZ023716">
    <property type="protein sequence ID" value="CAK9865895.1"/>
    <property type="molecule type" value="Genomic_DNA"/>
</dbReference>
<dbReference type="CDD" id="cd23081">
    <property type="entry name" value="cpPDZ_EcRseP-like"/>
    <property type="match status" value="1"/>
</dbReference>
<dbReference type="Pfam" id="PF17820">
    <property type="entry name" value="PDZ_6"/>
    <property type="match status" value="1"/>
</dbReference>
<feature type="transmembrane region" description="Helical" evidence="13">
    <location>
        <begin position="714"/>
        <end position="732"/>
    </location>
</feature>
<feature type="region of interest" description="Disordered" evidence="12">
    <location>
        <begin position="1"/>
        <end position="28"/>
    </location>
</feature>
<evidence type="ECO:0000256" key="5">
    <source>
        <dbReference type="ARBA" id="ARBA00022692"/>
    </source>
</evidence>
<dbReference type="CDD" id="cd06163">
    <property type="entry name" value="S2P-M50_PDZ_RseP-like"/>
    <property type="match status" value="1"/>
</dbReference>
<dbReference type="Gene3D" id="1.25.10.10">
    <property type="entry name" value="Leucine-rich Repeat Variant"/>
    <property type="match status" value="2"/>
</dbReference>
<dbReference type="InterPro" id="IPR008915">
    <property type="entry name" value="Peptidase_M50"/>
</dbReference>
<dbReference type="Pfam" id="PF02163">
    <property type="entry name" value="Peptidase_M50"/>
    <property type="match status" value="1"/>
</dbReference>
<dbReference type="SMART" id="SM00185">
    <property type="entry name" value="ARM"/>
    <property type="match status" value="4"/>
</dbReference>
<dbReference type="InterPro" id="IPR011989">
    <property type="entry name" value="ARM-like"/>
</dbReference>
<keyword evidence="6" id="KW-0378">Hydrolase</keyword>
<keyword evidence="16" id="KW-1185">Reference proteome</keyword>
<dbReference type="InterPro" id="IPR041489">
    <property type="entry name" value="PDZ_6"/>
</dbReference>
<evidence type="ECO:0000256" key="7">
    <source>
        <dbReference type="ARBA" id="ARBA00022833"/>
    </source>
</evidence>
<feature type="repeat" description="ARM" evidence="11">
    <location>
        <begin position="270"/>
        <end position="312"/>
    </location>
</feature>
<evidence type="ECO:0000256" key="1">
    <source>
        <dbReference type="ARBA" id="ARBA00001947"/>
    </source>
</evidence>
<evidence type="ECO:0000313" key="16">
    <source>
        <dbReference type="Proteomes" id="UP001497522"/>
    </source>
</evidence>
<evidence type="ECO:0000256" key="9">
    <source>
        <dbReference type="ARBA" id="ARBA00023049"/>
    </source>
</evidence>
<dbReference type="PANTHER" id="PTHR42837">
    <property type="entry name" value="REGULATOR OF SIGMA-E PROTEASE RSEP"/>
    <property type="match status" value="1"/>
</dbReference>
<dbReference type="PROSITE" id="PS50176">
    <property type="entry name" value="ARM_REPEAT"/>
    <property type="match status" value="2"/>
</dbReference>
<protein>
    <recommendedName>
        <fullName evidence="14">PDZ domain-containing protein</fullName>
    </recommendedName>
</protein>
<evidence type="ECO:0000259" key="14">
    <source>
        <dbReference type="PROSITE" id="PS50106"/>
    </source>
</evidence>
<dbReference type="InterPro" id="IPR001478">
    <property type="entry name" value="PDZ"/>
</dbReference>
<dbReference type="InterPro" id="IPR016024">
    <property type="entry name" value="ARM-type_fold"/>
</dbReference>
<evidence type="ECO:0000256" key="4">
    <source>
        <dbReference type="ARBA" id="ARBA00022670"/>
    </source>
</evidence>
<dbReference type="InterPro" id="IPR036034">
    <property type="entry name" value="PDZ_sf"/>
</dbReference>
<keyword evidence="9" id="KW-0482">Metalloprotease</keyword>
<evidence type="ECO:0000256" key="8">
    <source>
        <dbReference type="ARBA" id="ARBA00022989"/>
    </source>
</evidence>
<dbReference type="SUPFAM" id="SSF50156">
    <property type="entry name" value="PDZ domain-like"/>
    <property type="match status" value="1"/>
</dbReference>
<evidence type="ECO:0000256" key="12">
    <source>
        <dbReference type="SAM" id="MobiDB-lite"/>
    </source>
</evidence>